<keyword evidence="1" id="KW-0472">Membrane</keyword>
<protein>
    <recommendedName>
        <fullName evidence="2">HD-GYP domain-containing protein</fullName>
    </recommendedName>
</protein>
<dbReference type="InterPro" id="IPR037522">
    <property type="entry name" value="HD_GYP_dom"/>
</dbReference>
<dbReference type="Pfam" id="PF13487">
    <property type="entry name" value="HD_5"/>
    <property type="match status" value="1"/>
</dbReference>
<dbReference type="InterPro" id="IPR003607">
    <property type="entry name" value="HD/PDEase_dom"/>
</dbReference>
<dbReference type="InterPro" id="IPR052020">
    <property type="entry name" value="Cyclic_di-GMP/3'3'-cGAMP_PDE"/>
</dbReference>
<feature type="domain" description="HD-GYP" evidence="2">
    <location>
        <begin position="216"/>
        <end position="411"/>
    </location>
</feature>
<dbReference type="PANTHER" id="PTHR45228">
    <property type="entry name" value="CYCLIC DI-GMP PHOSPHODIESTERASE TM_0186-RELATED"/>
    <property type="match status" value="1"/>
</dbReference>
<dbReference type="OrthoDB" id="9176789at2"/>
<dbReference type="Gene3D" id="1.10.3210.10">
    <property type="entry name" value="Hypothetical protein af1432"/>
    <property type="match status" value="1"/>
</dbReference>
<dbReference type="SUPFAM" id="SSF109604">
    <property type="entry name" value="HD-domain/PDEase-like"/>
    <property type="match status" value="1"/>
</dbReference>
<proteinExistence type="predicted"/>
<sequence length="432" mass="47290">MSLLVARNIRRQLAVRLGLGGVIIAAALGGAVSWYEFERIEDAFVDEAVEQARTLSLRLPSPLDKSTSPRIQAVLEAFLDERQQNHWDHFLGAEIYGLDNTALAGAMPKEIDEAIGAIDHSDHVFPRPGQSWYAPHHVGDRLYLRVVTGLADASGKTNLGYFEGVYHVTPARLTEARHAGFRTTILVILAVLATTGLLYPIILQLNRRLVKSARELLAANVGAIEMLGNAIAKRDSDTNSHNYRVTLYALRLAEAIALPPASVRSLIKGAFLHDVGKLAIPDSILLKPGKLDEMEFEIMKTHVSHGLDVVARFEWLKDAADVVGCHHEKFDGTGYTTGLAGEDIPINARIFAIADVFDALTSRRPYKAPMPATEAIAIMASARGTHFDPSVLDPFIAMAEDLYREIGGHADMGLDHALRQLATHYFLDALEA</sequence>
<dbReference type="AlphaFoldDB" id="A0A364NYB5"/>
<keyword evidence="1" id="KW-0812">Transmembrane</keyword>
<dbReference type="EMBL" id="PGTO01000006">
    <property type="protein sequence ID" value="RAU22074.1"/>
    <property type="molecule type" value="Genomic_DNA"/>
</dbReference>
<dbReference type="SMART" id="SM00471">
    <property type="entry name" value="HDc"/>
    <property type="match status" value="1"/>
</dbReference>
<evidence type="ECO:0000313" key="3">
    <source>
        <dbReference type="EMBL" id="RAU22074.1"/>
    </source>
</evidence>
<dbReference type="Proteomes" id="UP000251075">
    <property type="component" value="Unassembled WGS sequence"/>
</dbReference>
<keyword evidence="1" id="KW-1133">Transmembrane helix</keyword>
<feature type="transmembrane region" description="Helical" evidence="1">
    <location>
        <begin position="179"/>
        <end position="202"/>
    </location>
</feature>
<name>A0A364NYB5_9PROT</name>
<dbReference type="GO" id="GO:0008081">
    <property type="term" value="F:phosphoric diester hydrolase activity"/>
    <property type="evidence" value="ECO:0007669"/>
    <property type="project" value="UniProtKB-ARBA"/>
</dbReference>
<keyword evidence="4" id="KW-1185">Reference proteome</keyword>
<dbReference type="RefSeq" id="WP_112144336.1">
    <property type="nucleotide sequence ID" value="NZ_PGTO01000006.1"/>
</dbReference>
<evidence type="ECO:0000259" key="2">
    <source>
        <dbReference type="PROSITE" id="PS51832"/>
    </source>
</evidence>
<accession>A0A364NYB5</accession>
<organism evidence="3 4">
    <name type="scientific">Paramagnetospirillum kuznetsovii</name>
    <dbReference type="NCBI Taxonomy" id="2053833"/>
    <lineage>
        <taxon>Bacteria</taxon>
        <taxon>Pseudomonadati</taxon>
        <taxon>Pseudomonadota</taxon>
        <taxon>Alphaproteobacteria</taxon>
        <taxon>Rhodospirillales</taxon>
        <taxon>Magnetospirillaceae</taxon>
        <taxon>Paramagnetospirillum</taxon>
    </lineage>
</organism>
<dbReference type="PROSITE" id="PS51832">
    <property type="entry name" value="HD_GYP"/>
    <property type="match status" value="1"/>
</dbReference>
<evidence type="ECO:0000256" key="1">
    <source>
        <dbReference type="SAM" id="Phobius"/>
    </source>
</evidence>
<gene>
    <name evidence="3" type="ORF">CU669_10330</name>
</gene>
<feature type="transmembrane region" description="Helical" evidence="1">
    <location>
        <begin position="13"/>
        <end position="35"/>
    </location>
</feature>
<dbReference type="PANTHER" id="PTHR45228:SF5">
    <property type="entry name" value="CYCLIC DI-GMP PHOSPHODIESTERASE VC_1348-RELATED"/>
    <property type="match status" value="1"/>
</dbReference>
<reference evidence="3 4" key="1">
    <citation type="submission" date="2017-11" db="EMBL/GenBank/DDBJ databases">
        <title>Draft genome sequence of magnetotactic bacterium Magnetospirillum kuznetsovii LBB-42.</title>
        <authorList>
            <person name="Grouzdev D.S."/>
            <person name="Rysina M.S."/>
            <person name="Baslerov R.V."/>
            <person name="Koziaeva V."/>
        </authorList>
    </citation>
    <scope>NUCLEOTIDE SEQUENCE [LARGE SCALE GENOMIC DNA]</scope>
    <source>
        <strain evidence="3 4">LBB-42</strain>
    </source>
</reference>
<dbReference type="CDD" id="cd00077">
    <property type="entry name" value="HDc"/>
    <property type="match status" value="1"/>
</dbReference>
<comment type="caution">
    <text evidence="3">The sequence shown here is derived from an EMBL/GenBank/DDBJ whole genome shotgun (WGS) entry which is preliminary data.</text>
</comment>
<evidence type="ECO:0000313" key="4">
    <source>
        <dbReference type="Proteomes" id="UP000251075"/>
    </source>
</evidence>